<name>A0A2I2GI52_9EURO</name>
<organism evidence="2 3">
    <name type="scientific">Aspergillus steynii IBT 23096</name>
    <dbReference type="NCBI Taxonomy" id="1392250"/>
    <lineage>
        <taxon>Eukaryota</taxon>
        <taxon>Fungi</taxon>
        <taxon>Dikarya</taxon>
        <taxon>Ascomycota</taxon>
        <taxon>Pezizomycotina</taxon>
        <taxon>Eurotiomycetes</taxon>
        <taxon>Eurotiomycetidae</taxon>
        <taxon>Eurotiales</taxon>
        <taxon>Aspergillaceae</taxon>
        <taxon>Aspergillus</taxon>
        <taxon>Aspergillus subgen. Circumdati</taxon>
    </lineage>
</organism>
<evidence type="ECO:0000313" key="3">
    <source>
        <dbReference type="Proteomes" id="UP000234275"/>
    </source>
</evidence>
<gene>
    <name evidence="2" type="ORF">P170DRAFT_434282</name>
</gene>
<dbReference type="GeneID" id="36556378"/>
<evidence type="ECO:0000313" key="2">
    <source>
        <dbReference type="EMBL" id="PLB52562.1"/>
    </source>
</evidence>
<accession>A0A2I2GI52</accession>
<dbReference type="Proteomes" id="UP000234275">
    <property type="component" value="Unassembled WGS sequence"/>
</dbReference>
<proteinExistence type="predicted"/>
<comment type="caution">
    <text evidence="2">The sequence shown here is derived from an EMBL/GenBank/DDBJ whole genome shotgun (WGS) entry which is preliminary data.</text>
</comment>
<dbReference type="VEuPathDB" id="FungiDB:P170DRAFT_434282"/>
<reference evidence="2 3" key="1">
    <citation type="submission" date="2016-12" db="EMBL/GenBank/DDBJ databases">
        <title>The genomes of Aspergillus section Nigri reveals drivers in fungal speciation.</title>
        <authorList>
            <consortium name="DOE Joint Genome Institute"/>
            <person name="Vesth T.C."/>
            <person name="Nybo J."/>
            <person name="Theobald S."/>
            <person name="Brandl J."/>
            <person name="Frisvad J.C."/>
            <person name="Nielsen K.F."/>
            <person name="Lyhne E.K."/>
            <person name="Kogle M.E."/>
            <person name="Kuo A."/>
            <person name="Riley R."/>
            <person name="Clum A."/>
            <person name="Nolan M."/>
            <person name="Lipzen A."/>
            <person name="Salamov A."/>
            <person name="Henrissat B."/>
            <person name="Wiebenga A."/>
            <person name="De Vries R.P."/>
            <person name="Grigoriev I.V."/>
            <person name="Mortensen U.H."/>
            <person name="Andersen M.R."/>
            <person name="Baker S.E."/>
        </authorList>
    </citation>
    <scope>NUCLEOTIDE SEQUENCE [LARGE SCALE GENOMIC DNA]</scope>
    <source>
        <strain evidence="2 3">IBT 23096</strain>
    </source>
</reference>
<dbReference type="RefSeq" id="XP_024707864.1">
    <property type="nucleotide sequence ID" value="XM_024848679.1"/>
</dbReference>
<feature type="signal peptide" evidence="1">
    <location>
        <begin position="1"/>
        <end position="17"/>
    </location>
</feature>
<protein>
    <submittedName>
        <fullName evidence="2">Uncharacterized protein</fullName>
    </submittedName>
</protein>
<dbReference type="AlphaFoldDB" id="A0A2I2GI52"/>
<dbReference type="EMBL" id="MSFO01000002">
    <property type="protein sequence ID" value="PLB52562.1"/>
    <property type="molecule type" value="Genomic_DNA"/>
</dbReference>
<keyword evidence="1" id="KW-0732">Signal</keyword>
<evidence type="ECO:0000256" key="1">
    <source>
        <dbReference type="SAM" id="SignalP"/>
    </source>
</evidence>
<feature type="chain" id="PRO_5014176768" evidence="1">
    <location>
        <begin position="18"/>
        <end position="132"/>
    </location>
</feature>
<keyword evidence="3" id="KW-1185">Reference proteome</keyword>
<sequence length="132" mass="14541">MHIPTLLTALTSTLALSAEFQVLKPRNWDLHLLSPGCSPNSSNFDVSLYHRSGVAARSCVSLTDDGATLDTGKIDSISWKSPIEKHYDLCTFKDASCSKEGFVGAVRSDWAVCYPYQGWMAWKVVGFGEECF</sequence>
<dbReference type="OrthoDB" id="4338083at2759"/>